<keyword evidence="4" id="KW-0560">Oxidoreductase</keyword>
<evidence type="ECO:0000313" key="9">
    <source>
        <dbReference type="EMBL" id="CAA9295937.1"/>
    </source>
</evidence>
<dbReference type="GO" id="GO:0006643">
    <property type="term" value="P:membrane lipid metabolic process"/>
    <property type="evidence" value="ECO:0007669"/>
    <property type="project" value="TreeGrafter"/>
</dbReference>
<dbReference type="PANTHER" id="PTHR21624:SF1">
    <property type="entry name" value="ALKYLGLYCEROL MONOOXYGENASE"/>
    <property type="match status" value="1"/>
</dbReference>
<feature type="transmembrane region" description="Helical" evidence="7">
    <location>
        <begin position="51"/>
        <end position="77"/>
    </location>
</feature>
<comment type="subcellular location">
    <subcellularLocation>
        <location evidence="1">Endomembrane system</location>
        <topology evidence="1">Multi-pass membrane protein</topology>
    </subcellularLocation>
</comment>
<evidence type="ECO:0000256" key="4">
    <source>
        <dbReference type="ARBA" id="ARBA00023002"/>
    </source>
</evidence>
<dbReference type="GO" id="GO:0005506">
    <property type="term" value="F:iron ion binding"/>
    <property type="evidence" value="ECO:0007669"/>
    <property type="project" value="InterPro"/>
</dbReference>
<evidence type="ECO:0000256" key="6">
    <source>
        <dbReference type="ARBA" id="ARBA00023136"/>
    </source>
</evidence>
<feature type="transmembrane region" description="Helical" evidence="7">
    <location>
        <begin position="146"/>
        <end position="165"/>
    </location>
</feature>
<keyword evidence="3 7" id="KW-1133">Transmembrane helix</keyword>
<dbReference type="AlphaFoldDB" id="A0A6J4K5C1"/>
<dbReference type="GO" id="GO:0008610">
    <property type="term" value="P:lipid biosynthetic process"/>
    <property type="evidence" value="ECO:0007669"/>
    <property type="project" value="InterPro"/>
</dbReference>
<protein>
    <submittedName>
        <fullName evidence="9">Fatty acid hydroxylase family (Carotene hydroxylase/sterol desaturase)</fullName>
    </submittedName>
</protein>
<dbReference type="GO" id="GO:0050479">
    <property type="term" value="F:glyceryl-ether monooxygenase activity"/>
    <property type="evidence" value="ECO:0007669"/>
    <property type="project" value="TreeGrafter"/>
</dbReference>
<evidence type="ECO:0000259" key="8">
    <source>
        <dbReference type="Pfam" id="PF04116"/>
    </source>
</evidence>
<keyword evidence="2 7" id="KW-0812">Transmembrane</keyword>
<evidence type="ECO:0000256" key="7">
    <source>
        <dbReference type="SAM" id="Phobius"/>
    </source>
</evidence>
<organism evidence="9">
    <name type="scientific">uncultured Actinomycetospora sp</name>
    <dbReference type="NCBI Taxonomy" id="1135996"/>
    <lineage>
        <taxon>Bacteria</taxon>
        <taxon>Bacillati</taxon>
        <taxon>Actinomycetota</taxon>
        <taxon>Actinomycetes</taxon>
        <taxon>Pseudonocardiales</taxon>
        <taxon>Pseudonocardiaceae</taxon>
        <taxon>Actinomycetospora</taxon>
        <taxon>environmental samples</taxon>
    </lineage>
</organism>
<feature type="transmembrane region" description="Helical" evidence="7">
    <location>
        <begin position="12"/>
        <end position="31"/>
    </location>
</feature>
<dbReference type="PANTHER" id="PTHR21624">
    <property type="entry name" value="STEROL DESATURASE-RELATED PROTEIN"/>
    <property type="match status" value="1"/>
</dbReference>
<evidence type="ECO:0000256" key="2">
    <source>
        <dbReference type="ARBA" id="ARBA00022692"/>
    </source>
</evidence>
<name>A0A6J4K5C1_9PSEU</name>
<reference evidence="9" key="1">
    <citation type="submission" date="2020-02" db="EMBL/GenBank/DDBJ databases">
        <authorList>
            <person name="Meier V. D."/>
        </authorList>
    </citation>
    <scope>NUCLEOTIDE SEQUENCE</scope>
    <source>
        <strain evidence="9">AVDCRST_MAG54</strain>
    </source>
</reference>
<dbReference type="InterPro" id="IPR051689">
    <property type="entry name" value="Sterol_desaturase/TMEM195"/>
</dbReference>
<dbReference type="EMBL" id="CADCTH010000611">
    <property type="protein sequence ID" value="CAA9295937.1"/>
    <property type="molecule type" value="Genomic_DNA"/>
</dbReference>
<dbReference type="GO" id="GO:0012505">
    <property type="term" value="C:endomembrane system"/>
    <property type="evidence" value="ECO:0007669"/>
    <property type="project" value="UniProtKB-SubCell"/>
</dbReference>
<evidence type="ECO:0000256" key="5">
    <source>
        <dbReference type="ARBA" id="ARBA00023098"/>
    </source>
</evidence>
<gene>
    <name evidence="9" type="ORF">AVDCRST_MAG54-4846</name>
</gene>
<dbReference type="GO" id="GO:0016020">
    <property type="term" value="C:membrane"/>
    <property type="evidence" value="ECO:0007669"/>
    <property type="project" value="GOC"/>
</dbReference>
<keyword evidence="5" id="KW-0443">Lipid metabolism</keyword>
<feature type="domain" description="Fatty acid hydroxylase" evidence="8">
    <location>
        <begin position="92"/>
        <end position="225"/>
    </location>
</feature>
<evidence type="ECO:0000256" key="3">
    <source>
        <dbReference type="ARBA" id="ARBA00022989"/>
    </source>
</evidence>
<dbReference type="Pfam" id="PF04116">
    <property type="entry name" value="FA_hydroxylase"/>
    <property type="match status" value="1"/>
</dbReference>
<accession>A0A6J4K5C1</accession>
<evidence type="ECO:0000256" key="1">
    <source>
        <dbReference type="ARBA" id="ARBA00004127"/>
    </source>
</evidence>
<feature type="transmembrane region" description="Helical" evidence="7">
    <location>
        <begin position="89"/>
        <end position="106"/>
    </location>
</feature>
<proteinExistence type="predicted"/>
<dbReference type="InterPro" id="IPR006694">
    <property type="entry name" value="Fatty_acid_hydroxylase"/>
</dbReference>
<sequence>MPAAVWDQIHTPLLYALPVFVVFMAIEVLVVRHAARDDLRGYDARDARTSIGMGAGSLVFMALLKAASLVVFVFLWTYVAPWHVPADTWWSWLLLIVVVDLAWYATHRFSHRVRFAWAGHQAHHSSEYFNLSTAVRQKWNPWVEGLFWLPLPLLGFTPWMIYIAFSANLVYQFFIHTETVDKLPRAVELVMNTPSHHRVHHGSDPEYLDKNYGGILIVWDRLFGTFAEERQRPRYGLTTPVDTHNVFRLQYGEYAKMIADVRAARGLRAKLGHVFGPPGWRPTDTPAVRQG</sequence>
<keyword evidence="6 7" id="KW-0472">Membrane</keyword>